<feature type="repeat" description="Pumilio" evidence="2">
    <location>
        <begin position="359"/>
        <end position="394"/>
    </location>
</feature>
<feature type="repeat" description="Pumilio" evidence="2">
    <location>
        <begin position="540"/>
        <end position="575"/>
    </location>
</feature>
<dbReference type="OrthoDB" id="668540at2759"/>
<dbReference type="GO" id="GO:0010608">
    <property type="term" value="P:post-transcriptional regulation of gene expression"/>
    <property type="evidence" value="ECO:0007669"/>
    <property type="project" value="TreeGrafter"/>
</dbReference>
<evidence type="ECO:0000259" key="4">
    <source>
        <dbReference type="PROSITE" id="PS50303"/>
    </source>
</evidence>
<dbReference type="SMART" id="SM00025">
    <property type="entry name" value="Pumilio"/>
    <property type="match status" value="6"/>
</dbReference>
<gene>
    <name evidence="6" type="ORF">AYI68_g1243</name>
    <name evidence="5" type="ORF">AYI68_g6283</name>
</gene>
<accession>A0A1R0GRW6</accession>
<dbReference type="STRING" id="133383.A0A1R0GRW6"/>
<dbReference type="PANTHER" id="PTHR12537:SF12">
    <property type="entry name" value="MATERNAL PROTEIN PUMILIO"/>
    <property type="match status" value="1"/>
</dbReference>
<dbReference type="InterPro" id="IPR001313">
    <property type="entry name" value="Pumilio_RNA-bd_rpt"/>
</dbReference>
<reference evidence="5 7" key="1">
    <citation type="journal article" date="2016" name="Mol. Biol. Evol.">
        <title>Genome-Wide Survey of Gut Fungi (Harpellales) Reveals the First Horizontally Transferred Ubiquitin Gene from a Mosquito Host.</title>
        <authorList>
            <person name="Wang Y."/>
            <person name="White M.M."/>
            <person name="Kvist S."/>
            <person name="Moncalvo J.M."/>
        </authorList>
    </citation>
    <scope>NUCLEOTIDE SEQUENCE [LARGE SCALE GENOMIC DNA]</scope>
    <source>
        <strain evidence="5 7">ALG-7-W6</strain>
    </source>
</reference>
<dbReference type="InterPro" id="IPR033133">
    <property type="entry name" value="PUM-HD"/>
</dbReference>
<dbReference type="GO" id="GO:0005737">
    <property type="term" value="C:cytoplasm"/>
    <property type="evidence" value="ECO:0007669"/>
    <property type="project" value="TreeGrafter"/>
</dbReference>
<evidence type="ECO:0000256" key="1">
    <source>
        <dbReference type="ARBA" id="ARBA00022737"/>
    </source>
</evidence>
<dbReference type="PROSITE" id="PS50302">
    <property type="entry name" value="PUM"/>
    <property type="match status" value="5"/>
</dbReference>
<keyword evidence="7" id="KW-1185">Reference proteome</keyword>
<evidence type="ECO:0000256" key="3">
    <source>
        <dbReference type="SAM" id="MobiDB-lite"/>
    </source>
</evidence>
<name>A0A1R0GRW6_9FUNG</name>
<dbReference type="PROSITE" id="PS50303">
    <property type="entry name" value="PUM_HD"/>
    <property type="match status" value="1"/>
</dbReference>
<feature type="repeat" description="Pumilio" evidence="2">
    <location>
        <begin position="395"/>
        <end position="430"/>
    </location>
</feature>
<dbReference type="InterPro" id="IPR011989">
    <property type="entry name" value="ARM-like"/>
</dbReference>
<dbReference type="InterPro" id="IPR016024">
    <property type="entry name" value="ARM-type_fold"/>
</dbReference>
<keyword evidence="1" id="KW-0677">Repeat</keyword>
<dbReference type="Proteomes" id="UP000187455">
    <property type="component" value="Unassembled WGS sequence"/>
</dbReference>
<dbReference type="GO" id="GO:0003730">
    <property type="term" value="F:mRNA 3'-UTR binding"/>
    <property type="evidence" value="ECO:0007669"/>
    <property type="project" value="TreeGrafter"/>
</dbReference>
<evidence type="ECO:0000313" key="7">
    <source>
        <dbReference type="Proteomes" id="UP000187455"/>
    </source>
</evidence>
<organism evidence="5 7">
    <name type="scientific">Smittium mucronatum</name>
    <dbReference type="NCBI Taxonomy" id="133383"/>
    <lineage>
        <taxon>Eukaryota</taxon>
        <taxon>Fungi</taxon>
        <taxon>Fungi incertae sedis</taxon>
        <taxon>Zoopagomycota</taxon>
        <taxon>Kickxellomycotina</taxon>
        <taxon>Harpellomycetes</taxon>
        <taxon>Harpellales</taxon>
        <taxon>Legeriomycetaceae</taxon>
        <taxon>Smittium</taxon>
    </lineage>
</organism>
<reference evidence="5" key="2">
    <citation type="submission" date="2017-01" db="EMBL/GenBank/DDBJ databases">
        <authorList>
            <person name="Mah S.A."/>
            <person name="Swanson W.J."/>
            <person name="Moy G.W."/>
            <person name="Vacquier V.D."/>
        </authorList>
    </citation>
    <scope>NUCLEOTIDE SEQUENCE</scope>
    <source>
        <strain evidence="5">ALG-7-W6</strain>
    </source>
</reference>
<dbReference type="PANTHER" id="PTHR12537">
    <property type="entry name" value="RNA BINDING PROTEIN PUMILIO-RELATED"/>
    <property type="match status" value="1"/>
</dbReference>
<evidence type="ECO:0000313" key="5">
    <source>
        <dbReference type="EMBL" id="OLY79641.1"/>
    </source>
</evidence>
<dbReference type="EMBL" id="LSSL01004220">
    <property type="protein sequence ID" value="OLY79641.1"/>
    <property type="molecule type" value="Genomic_DNA"/>
</dbReference>
<dbReference type="AlphaFoldDB" id="A0A1R0GRW6"/>
<feature type="repeat" description="Pumilio" evidence="2">
    <location>
        <begin position="431"/>
        <end position="466"/>
    </location>
</feature>
<evidence type="ECO:0000313" key="6">
    <source>
        <dbReference type="EMBL" id="OLY84595.1"/>
    </source>
</evidence>
<protein>
    <submittedName>
        <fullName evidence="5">Pumilio-like protein</fullName>
    </submittedName>
</protein>
<dbReference type="SUPFAM" id="SSF48371">
    <property type="entry name" value="ARM repeat"/>
    <property type="match status" value="1"/>
</dbReference>
<feature type="compositionally biased region" description="Low complexity" evidence="3">
    <location>
        <begin position="288"/>
        <end position="303"/>
    </location>
</feature>
<sequence>MCDNSNNVKQCLENEVSSKYSTNRDIESRGLDSLTLSSCLVLESQKNSVNTKSYSFPYIPSITQQPRESQNSFIGSHLSDSRIYSAQDFGRNKSCFEFKADQEADIQLFLGRLLNKSQFDSGDIRQKCNDEKLTNYGNNPENIPSEFNTPFSESAFPNQNQFTSDLFYSTVNRIETGPSLDKNVDIYNKLGSEYKNIKHDFSFRIDSFENNSPISQASDTTFGIKSPDSRIQSISHQNSQSQYLLNNNEPLIFNKNGLNTMRKPKLPTISDLYQGNFGSYRGLESLPSMNSSLSSNSTEFSSDSENRQRAGTLTKKKEIKELVGGKLFDLKSLRIGNPKTAAPGFDRKRENKSAKGYSYIRGKVFSLSTEQSGSRTIQECLEVSDEREISEMFKEISPNIEILVTDMFGNYVVQKFLEFGSTNIREKLSKALLGSVPTLSMHVYGCRVVQRIISSSGIEIQRRVMGELKPVIMDCIHDVNGNHVVQKAVECVEISDLLFITRVIEGKALSLSVHPFGCHVLQRLIERLYNHSFMDSFLEQLKDQIPELTKNQHGNYVIQHILKFGNRKHKQAVINCIKKNFVGFRSLDQDGKLWITSYCRFDQKPVWKLCSPEAYKYFARGAQGYVVGQYIPTFKNSKK</sequence>
<feature type="region of interest" description="Disordered" evidence="3">
    <location>
        <begin position="288"/>
        <end position="311"/>
    </location>
</feature>
<feature type="domain" description="PUM-HD" evidence="4">
    <location>
        <begin position="337"/>
        <end position="639"/>
    </location>
</feature>
<dbReference type="EMBL" id="LSSL01000441">
    <property type="protein sequence ID" value="OLY84595.1"/>
    <property type="molecule type" value="Genomic_DNA"/>
</dbReference>
<feature type="repeat" description="Pumilio" evidence="2">
    <location>
        <begin position="502"/>
        <end position="539"/>
    </location>
</feature>
<proteinExistence type="predicted"/>
<dbReference type="Gene3D" id="1.25.10.10">
    <property type="entry name" value="Leucine-rich Repeat Variant"/>
    <property type="match status" value="1"/>
</dbReference>
<comment type="caution">
    <text evidence="5">The sequence shown here is derived from an EMBL/GenBank/DDBJ whole genome shotgun (WGS) entry which is preliminary data.</text>
</comment>
<dbReference type="Pfam" id="PF00806">
    <property type="entry name" value="PUF"/>
    <property type="match status" value="6"/>
</dbReference>
<evidence type="ECO:0000256" key="2">
    <source>
        <dbReference type="PROSITE-ProRule" id="PRU00317"/>
    </source>
</evidence>